<keyword evidence="2" id="KW-1003">Cell membrane</keyword>
<keyword evidence="6" id="KW-0472">Membrane</keyword>
<feature type="transmembrane region" description="Helical" evidence="6">
    <location>
        <begin position="307"/>
        <end position="326"/>
    </location>
</feature>
<evidence type="ECO:0000259" key="7">
    <source>
        <dbReference type="PROSITE" id="PS50111"/>
    </source>
</evidence>
<feature type="domain" description="T-SNARE coiled-coil homology" evidence="8">
    <location>
        <begin position="572"/>
        <end position="634"/>
    </location>
</feature>
<evidence type="ECO:0000256" key="3">
    <source>
        <dbReference type="ARBA" id="ARBA00023224"/>
    </source>
</evidence>
<keyword evidence="11" id="KW-1185">Reference proteome</keyword>
<dbReference type="EMBL" id="VFRR01000007">
    <property type="protein sequence ID" value="TPE54123.1"/>
    <property type="molecule type" value="Genomic_DNA"/>
</dbReference>
<dbReference type="CDD" id="cd06225">
    <property type="entry name" value="HAMP"/>
    <property type="match status" value="1"/>
</dbReference>
<sequence length="657" mass="71172">MTLSVVQRILLGFVLLLVLIFVVAGSGIWGFNNVQQRIDVVTGDAVRIADQSNALADNLAKASSSILQYLLAKNDAALDSALDSFNSDKDEFAQQAEALEQSVADQPDILASIATITTSAEAFFSLADQAATDHARNIELLQSLPERKLDLKDAVMFAIEDLTMLAEFADSEEQAFAAKLATTQMEIVQQLIGDYFDSTTLAALSKIQGELNRALPPVLQVLNKLNDEDIAASIRSIEQSIRSDDGVVTAFYEYNQLVIDSEQVAVSVSEQLVAMQAQQYQLLEQVTELRDAAKASALNASDNAKRISMIVVAISVVVAALVAYTVSKSIRTPLAQILSVLYKIAEGDFTQRVKVSSKDEFGRLAASVNTLVEKLAAVIRDINAASNDVVQSAHEMEQSTTRTQAAMAAQSSKTNDAANAMSAMTSAVQEVAHHAEVTLDKVHQVDQRTQDSVNRMQANIQQVGELVQQLEQSAAVVNKVNDHSQSIGSILQVIEEIAEQTNLLALNAAIEAARAGEQGRGFAVVADEVRTLANRTQSSTEEIQAVIQALQDGVRSTVTTMEQSRERARRSMDEAEQVGATLTSLHSLMNEIRALSRDITTSAEQQTHMAHEINNSIHNISTSAQGTMAEAEQTQANCVKMNQVAERQQQLVAQFQV</sequence>
<evidence type="ECO:0000256" key="5">
    <source>
        <dbReference type="PROSITE-ProRule" id="PRU00284"/>
    </source>
</evidence>
<keyword evidence="3 5" id="KW-0807">Transducer</keyword>
<dbReference type="PROSITE" id="PS50885">
    <property type="entry name" value="HAMP"/>
    <property type="match status" value="1"/>
</dbReference>
<dbReference type="InterPro" id="IPR024478">
    <property type="entry name" value="HlyB_4HB_MCP"/>
</dbReference>
<organism evidence="10 11">
    <name type="scientific">Maribrevibacterium harenarium</name>
    <dbReference type="NCBI Taxonomy" id="2589817"/>
    <lineage>
        <taxon>Bacteria</taxon>
        <taxon>Pseudomonadati</taxon>
        <taxon>Pseudomonadota</taxon>
        <taxon>Gammaproteobacteria</taxon>
        <taxon>Oceanospirillales</taxon>
        <taxon>Oceanospirillaceae</taxon>
        <taxon>Maribrevibacterium</taxon>
    </lineage>
</organism>
<evidence type="ECO:0000256" key="2">
    <source>
        <dbReference type="ARBA" id="ARBA00022519"/>
    </source>
</evidence>
<dbReference type="Gene3D" id="1.10.287.950">
    <property type="entry name" value="Methyl-accepting chemotaxis protein"/>
    <property type="match status" value="1"/>
</dbReference>
<dbReference type="PANTHER" id="PTHR32089:SF120">
    <property type="entry name" value="METHYL-ACCEPTING CHEMOTAXIS PROTEIN TLPQ"/>
    <property type="match status" value="1"/>
</dbReference>
<keyword evidence="2" id="KW-0997">Cell inner membrane</keyword>
<dbReference type="SUPFAM" id="SSF58104">
    <property type="entry name" value="Methyl-accepting chemotaxis protein (MCP) signaling domain"/>
    <property type="match status" value="1"/>
</dbReference>
<dbReference type="PANTHER" id="PTHR32089">
    <property type="entry name" value="METHYL-ACCEPTING CHEMOTAXIS PROTEIN MCPB"/>
    <property type="match status" value="1"/>
</dbReference>
<comment type="subcellular location">
    <subcellularLocation>
        <location evidence="1">Cell inner membrane</location>
        <topology evidence="1">Multi-pass membrane protein</topology>
    </subcellularLocation>
</comment>
<name>A0A501WWN5_9GAMM</name>
<dbReference type="GO" id="GO:0005886">
    <property type="term" value="C:plasma membrane"/>
    <property type="evidence" value="ECO:0007669"/>
    <property type="project" value="UniProtKB-SubCell"/>
</dbReference>
<gene>
    <name evidence="10" type="ORF">FJM67_05790</name>
</gene>
<feature type="domain" description="HAMP" evidence="9">
    <location>
        <begin position="328"/>
        <end position="380"/>
    </location>
</feature>
<evidence type="ECO:0000256" key="4">
    <source>
        <dbReference type="ARBA" id="ARBA00029447"/>
    </source>
</evidence>
<evidence type="ECO:0000313" key="11">
    <source>
        <dbReference type="Proteomes" id="UP000315901"/>
    </source>
</evidence>
<dbReference type="Proteomes" id="UP000315901">
    <property type="component" value="Unassembled WGS sequence"/>
</dbReference>
<evidence type="ECO:0000256" key="6">
    <source>
        <dbReference type="SAM" id="Phobius"/>
    </source>
</evidence>
<dbReference type="InterPro" id="IPR003660">
    <property type="entry name" value="HAMP_dom"/>
</dbReference>
<reference evidence="10 11" key="1">
    <citation type="submission" date="2019-06" db="EMBL/GenBank/DDBJ databases">
        <title>A novel bacterium of genus Marinomonas, isolated from coastal sand.</title>
        <authorList>
            <person name="Huang H."/>
            <person name="Mo K."/>
            <person name="Hu Y."/>
        </authorList>
    </citation>
    <scope>NUCLEOTIDE SEQUENCE [LARGE SCALE GENOMIC DNA]</scope>
    <source>
        <strain evidence="10 11">HB171799</strain>
    </source>
</reference>
<keyword evidence="6" id="KW-1133">Transmembrane helix</keyword>
<dbReference type="Pfam" id="PF00015">
    <property type="entry name" value="MCPsignal"/>
    <property type="match status" value="1"/>
</dbReference>
<feature type="domain" description="Methyl-accepting transducer" evidence="7">
    <location>
        <begin position="385"/>
        <end position="621"/>
    </location>
</feature>
<dbReference type="SMART" id="SM00304">
    <property type="entry name" value="HAMP"/>
    <property type="match status" value="1"/>
</dbReference>
<comment type="similarity">
    <text evidence="4">Belongs to the methyl-accepting chemotaxis (MCP) protein family.</text>
</comment>
<dbReference type="PROSITE" id="PS50192">
    <property type="entry name" value="T_SNARE"/>
    <property type="match status" value="1"/>
</dbReference>
<dbReference type="GO" id="GO:0006935">
    <property type="term" value="P:chemotaxis"/>
    <property type="evidence" value="ECO:0007669"/>
    <property type="project" value="UniProtKB-ARBA"/>
</dbReference>
<keyword evidence="6" id="KW-0812">Transmembrane</keyword>
<evidence type="ECO:0000313" key="10">
    <source>
        <dbReference type="EMBL" id="TPE54123.1"/>
    </source>
</evidence>
<dbReference type="FunFam" id="1.10.287.950:FF:000001">
    <property type="entry name" value="Methyl-accepting chemotaxis sensory transducer"/>
    <property type="match status" value="1"/>
</dbReference>
<dbReference type="OrthoDB" id="5693655at2"/>
<dbReference type="PROSITE" id="PS50111">
    <property type="entry name" value="CHEMOTAXIS_TRANSDUC_2"/>
    <property type="match status" value="1"/>
</dbReference>
<accession>A0A501WWN5</accession>
<dbReference type="AlphaFoldDB" id="A0A501WWN5"/>
<protein>
    <submittedName>
        <fullName evidence="10">Methyl-accepting chemotaxis protein</fullName>
    </submittedName>
</protein>
<dbReference type="InterPro" id="IPR004089">
    <property type="entry name" value="MCPsignal_dom"/>
</dbReference>
<evidence type="ECO:0000259" key="9">
    <source>
        <dbReference type="PROSITE" id="PS50885"/>
    </source>
</evidence>
<proteinExistence type="inferred from homology"/>
<evidence type="ECO:0000259" key="8">
    <source>
        <dbReference type="PROSITE" id="PS50192"/>
    </source>
</evidence>
<dbReference type="InterPro" id="IPR000727">
    <property type="entry name" value="T_SNARE_dom"/>
</dbReference>
<evidence type="ECO:0000256" key="1">
    <source>
        <dbReference type="ARBA" id="ARBA00004429"/>
    </source>
</evidence>
<dbReference type="GO" id="GO:0007165">
    <property type="term" value="P:signal transduction"/>
    <property type="evidence" value="ECO:0007669"/>
    <property type="project" value="UniProtKB-KW"/>
</dbReference>
<dbReference type="RefSeq" id="WP_140587758.1">
    <property type="nucleotide sequence ID" value="NZ_VFRR01000007.1"/>
</dbReference>
<dbReference type="Pfam" id="PF12729">
    <property type="entry name" value="4HB_MCP_1"/>
    <property type="match status" value="1"/>
</dbReference>
<dbReference type="Pfam" id="PF00672">
    <property type="entry name" value="HAMP"/>
    <property type="match status" value="1"/>
</dbReference>
<dbReference type="SMART" id="SM00283">
    <property type="entry name" value="MA"/>
    <property type="match status" value="1"/>
</dbReference>
<comment type="caution">
    <text evidence="10">The sequence shown here is derived from an EMBL/GenBank/DDBJ whole genome shotgun (WGS) entry which is preliminary data.</text>
</comment>